<gene>
    <name evidence="2" type="ORF">MetMK1DRAFT_00004380</name>
</gene>
<protein>
    <submittedName>
        <fullName evidence="2">Archaeal putative transposase ISC1217</fullName>
    </submittedName>
</protein>
<reference evidence="2 3" key="1">
    <citation type="submission" date="2012-01" db="EMBL/GenBank/DDBJ databases">
        <title>Improved High-Quality Draft sequence of Metallosphaera yellowstonensis MK1.</title>
        <authorList>
            <consortium name="US DOE Joint Genome Institute"/>
            <person name="Lucas S."/>
            <person name="Han J."/>
            <person name="Cheng J.-F."/>
            <person name="Goodwin L."/>
            <person name="Pitluck S."/>
            <person name="Peters L."/>
            <person name="Teshima H."/>
            <person name="Detter J.C."/>
            <person name="Han C."/>
            <person name="Tapia R."/>
            <person name="Land M."/>
            <person name="Hauser L."/>
            <person name="Kyrpides N."/>
            <person name="Kozubal M."/>
            <person name="Macur R.E."/>
            <person name="Jay Z."/>
            <person name="Inskeep W."/>
            <person name="Woyke T."/>
        </authorList>
    </citation>
    <scope>NUCLEOTIDE SEQUENCE [LARGE SCALE GENOMIC DNA]</scope>
    <source>
        <strain evidence="2 3">MK1</strain>
    </source>
</reference>
<feature type="compositionally biased region" description="Gly residues" evidence="1">
    <location>
        <begin position="42"/>
        <end position="54"/>
    </location>
</feature>
<feature type="region of interest" description="Disordered" evidence="1">
    <location>
        <begin position="34"/>
        <end position="58"/>
    </location>
</feature>
<evidence type="ECO:0000313" key="3">
    <source>
        <dbReference type="Proteomes" id="UP000003980"/>
    </source>
</evidence>
<accession>H2C0Y7</accession>
<feature type="region of interest" description="Disordered" evidence="1">
    <location>
        <begin position="1"/>
        <end position="22"/>
    </location>
</feature>
<evidence type="ECO:0000256" key="1">
    <source>
        <dbReference type="SAM" id="MobiDB-lite"/>
    </source>
</evidence>
<evidence type="ECO:0000313" key="2">
    <source>
        <dbReference type="EMBL" id="EHP69936.1"/>
    </source>
</evidence>
<name>H2C0Y7_9CREN</name>
<dbReference type="eggNOG" id="arCOG09888">
    <property type="taxonomic scope" value="Archaea"/>
</dbReference>
<dbReference type="InterPro" id="IPR006783">
    <property type="entry name" value="Transposase_ISC1217"/>
</dbReference>
<keyword evidence="3" id="KW-1185">Reference proteome</keyword>
<dbReference type="EMBL" id="JH597761">
    <property type="protein sequence ID" value="EHP69936.1"/>
    <property type="molecule type" value="Genomic_DNA"/>
</dbReference>
<dbReference type="HOGENOM" id="CLU_096713_0_0_2"/>
<dbReference type="AlphaFoldDB" id="H2C0Y7"/>
<dbReference type="Proteomes" id="UP000003980">
    <property type="component" value="Unassembled WGS sequence"/>
</dbReference>
<dbReference type="Pfam" id="PF04693">
    <property type="entry name" value="DDE_Tnp_2"/>
    <property type="match status" value="1"/>
</dbReference>
<sequence>MLDVLKGPFRWPGSSSTPELSEKLVRDNMMSRLRSNRAQGRVGPGDPRGGGGTPPSGIPPGVYYADLTLGGRAITVKLLVREHKRDSGTQARYLYTTDLSLSEEVEEACLAGDRGPPRDVKALGLLILEEGEASGLPLDLHHQQRRQGAVGELDLRSVEVFLMFSSVV</sequence>
<proteinExistence type="predicted"/>
<organism evidence="2 3">
    <name type="scientific">Metallosphaera yellowstonensis MK1</name>
    <dbReference type="NCBI Taxonomy" id="671065"/>
    <lineage>
        <taxon>Archaea</taxon>
        <taxon>Thermoproteota</taxon>
        <taxon>Thermoprotei</taxon>
        <taxon>Sulfolobales</taxon>
        <taxon>Sulfolobaceae</taxon>
        <taxon>Metallosphaera</taxon>
    </lineage>
</organism>